<evidence type="ECO:0000256" key="3">
    <source>
        <dbReference type="SAM" id="Phobius"/>
    </source>
</evidence>
<dbReference type="SUPFAM" id="SSF52058">
    <property type="entry name" value="L domain-like"/>
    <property type="match status" value="2"/>
</dbReference>
<dbReference type="EMBL" id="CH940654">
    <property type="protein sequence ID" value="EDW57578.2"/>
    <property type="molecule type" value="Genomic_DNA"/>
</dbReference>
<dbReference type="Gene3D" id="3.80.10.10">
    <property type="entry name" value="Ribonuclease Inhibitor"/>
    <property type="match status" value="3"/>
</dbReference>
<evidence type="ECO:0000256" key="1">
    <source>
        <dbReference type="ARBA" id="ARBA00022614"/>
    </source>
</evidence>
<organism evidence="5 6">
    <name type="scientific">Drosophila virilis</name>
    <name type="common">Fruit fly</name>
    <dbReference type="NCBI Taxonomy" id="7244"/>
    <lineage>
        <taxon>Eukaryota</taxon>
        <taxon>Metazoa</taxon>
        <taxon>Ecdysozoa</taxon>
        <taxon>Arthropoda</taxon>
        <taxon>Hexapoda</taxon>
        <taxon>Insecta</taxon>
        <taxon>Pterygota</taxon>
        <taxon>Neoptera</taxon>
        <taxon>Endopterygota</taxon>
        <taxon>Diptera</taxon>
        <taxon>Brachycera</taxon>
        <taxon>Muscomorpha</taxon>
        <taxon>Ephydroidea</taxon>
        <taxon>Drosophilidae</taxon>
        <taxon>Drosophila</taxon>
    </lineage>
</organism>
<keyword evidence="3" id="KW-0472">Membrane</keyword>
<dbReference type="eggNOG" id="KOG0619">
    <property type="taxonomic scope" value="Eukaryota"/>
</dbReference>
<dbReference type="PANTHER" id="PTHR45712">
    <property type="entry name" value="AGAP008170-PA"/>
    <property type="match status" value="1"/>
</dbReference>
<feature type="signal peptide" evidence="4">
    <location>
        <begin position="1"/>
        <end position="29"/>
    </location>
</feature>
<evidence type="ECO:0000256" key="4">
    <source>
        <dbReference type="SAM" id="SignalP"/>
    </source>
</evidence>
<reference evidence="5 6" key="1">
    <citation type="journal article" date="2007" name="Nature">
        <title>Evolution of genes and genomes on the Drosophila phylogeny.</title>
        <authorList>
            <consortium name="Drosophila 12 Genomes Consortium"/>
            <person name="Clark A.G."/>
            <person name="Eisen M.B."/>
            <person name="Smith D.R."/>
            <person name="Bergman C.M."/>
            <person name="Oliver B."/>
            <person name="Markow T.A."/>
            <person name="Kaufman T.C."/>
            <person name="Kellis M."/>
            <person name="Gelbart W."/>
            <person name="Iyer V.N."/>
            <person name="Pollard D.A."/>
            <person name="Sackton T.B."/>
            <person name="Larracuente A.M."/>
            <person name="Singh N.D."/>
            <person name="Abad J.P."/>
            <person name="Abt D.N."/>
            <person name="Adryan B."/>
            <person name="Aguade M."/>
            <person name="Akashi H."/>
            <person name="Anderson W.W."/>
            <person name="Aquadro C.F."/>
            <person name="Ardell D.H."/>
            <person name="Arguello R."/>
            <person name="Artieri C.G."/>
            <person name="Barbash D.A."/>
            <person name="Barker D."/>
            <person name="Barsanti P."/>
            <person name="Batterham P."/>
            <person name="Batzoglou S."/>
            <person name="Begun D."/>
            <person name="Bhutkar A."/>
            <person name="Blanco E."/>
            <person name="Bosak S.A."/>
            <person name="Bradley R.K."/>
            <person name="Brand A.D."/>
            <person name="Brent M.R."/>
            <person name="Brooks A.N."/>
            <person name="Brown R.H."/>
            <person name="Butlin R.K."/>
            <person name="Caggese C."/>
            <person name="Calvi B.R."/>
            <person name="Bernardo de Carvalho A."/>
            <person name="Caspi A."/>
            <person name="Castrezana S."/>
            <person name="Celniker S.E."/>
            <person name="Chang J.L."/>
            <person name="Chapple C."/>
            <person name="Chatterji S."/>
            <person name="Chinwalla A."/>
            <person name="Civetta A."/>
            <person name="Clifton S.W."/>
            <person name="Comeron J.M."/>
            <person name="Costello J.C."/>
            <person name="Coyne J.A."/>
            <person name="Daub J."/>
            <person name="David R.G."/>
            <person name="Delcher A.L."/>
            <person name="Delehaunty K."/>
            <person name="Do C.B."/>
            <person name="Ebling H."/>
            <person name="Edwards K."/>
            <person name="Eickbush T."/>
            <person name="Evans J.D."/>
            <person name="Filipski A."/>
            <person name="Findeiss S."/>
            <person name="Freyhult E."/>
            <person name="Fulton L."/>
            <person name="Fulton R."/>
            <person name="Garcia A.C."/>
            <person name="Gardiner A."/>
            <person name="Garfield D.A."/>
            <person name="Garvin B.E."/>
            <person name="Gibson G."/>
            <person name="Gilbert D."/>
            <person name="Gnerre S."/>
            <person name="Godfrey J."/>
            <person name="Good R."/>
            <person name="Gotea V."/>
            <person name="Gravely B."/>
            <person name="Greenberg A.J."/>
            <person name="Griffiths-Jones S."/>
            <person name="Gross S."/>
            <person name="Guigo R."/>
            <person name="Gustafson E.A."/>
            <person name="Haerty W."/>
            <person name="Hahn M.W."/>
            <person name="Halligan D.L."/>
            <person name="Halpern A.L."/>
            <person name="Halter G.M."/>
            <person name="Han M.V."/>
            <person name="Heger A."/>
            <person name="Hillier L."/>
            <person name="Hinrichs A.S."/>
            <person name="Holmes I."/>
            <person name="Hoskins R.A."/>
            <person name="Hubisz M.J."/>
            <person name="Hultmark D."/>
            <person name="Huntley M.A."/>
            <person name="Jaffe D.B."/>
            <person name="Jagadeeshan S."/>
            <person name="Jeck W.R."/>
            <person name="Johnson J."/>
            <person name="Jones C.D."/>
            <person name="Jordan W.C."/>
            <person name="Karpen G.H."/>
            <person name="Kataoka E."/>
            <person name="Keightley P.D."/>
            <person name="Kheradpour P."/>
            <person name="Kirkness E.F."/>
            <person name="Koerich L.B."/>
            <person name="Kristiansen K."/>
            <person name="Kudrna D."/>
            <person name="Kulathinal R.J."/>
            <person name="Kumar S."/>
            <person name="Kwok R."/>
            <person name="Lander E."/>
            <person name="Langley C.H."/>
            <person name="Lapoint R."/>
            <person name="Lazzaro B.P."/>
            <person name="Lee S.J."/>
            <person name="Levesque L."/>
            <person name="Li R."/>
            <person name="Lin C.F."/>
            <person name="Lin M.F."/>
            <person name="Lindblad-Toh K."/>
            <person name="Llopart A."/>
            <person name="Long M."/>
            <person name="Low L."/>
            <person name="Lozovsky E."/>
            <person name="Lu J."/>
            <person name="Luo M."/>
            <person name="Machado C.A."/>
            <person name="Makalowski W."/>
            <person name="Marzo M."/>
            <person name="Matsuda M."/>
            <person name="Matzkin L."/>
            <person name="McAllister B."/>
            <person name="McBride C.S."/>
            <person name="McKernan B."/>
            <person name="McKernan K."/>
            <person name="Mendez-Lago M."/>
            <person name="Minx P."/>
            <person name="Mollenhauer M.U."/>
            <person name="Montooth K."/>
            <person name="Mount S.M."/>
            <person name="Mu X."/>
            <person name="Myers E."/>
            <person name="Negre B."/>
            <person name="Newfeld S."/>
            <person name="Nielsen R."/>
            <person name="Noor M.A."/>
            <person name="O'Grady P."/>
            <person name="Pachter L."/>
            <person name="Papaceit M."/>
            <person name="Parisi M.J."/>
            <person name="Parisi M."/>
            <person name="Parts L."/>
            <person name="Pedersen J.S."/>
            <person name="Pesole G."/>
            <person name="Phillippy A.M."/>
            <person name="Ponting C.P."/>
            <person name="Pop M."/>
            <person name="Porcelli D."/>
            <person name="Powell J.R."/>
            <person name="Prohaska S."/>
            <person name="Pruitt K."/>
            <person name="Puig M."/>
            <person name="Quesneville H."/>
            <person name="Ram K.R."/>
            <person name="Rand D."/>
            <person name="Rasmussen M.D."/>
            <person name="Reed L.K."/>
            <person name="Reenan R."/>
            <person name="Reily A."/>
            <person name="Remington K.A."/>
            <person name="Rieger T.T."/>
            <person name="Ritchie M.G."/>
            <person name="Robin C."/>
            <person name="Rogers Y.H."/>
            <person name="Rohde C."/>
            <person name="Rozas J."/>
            <person name="Rubenfield M.J."/>
            <person name="Ruiz A."/>
            <person name="Russo S."/>
            <person name="Salzberg S.L."/>
            <person name="Sanchez-Gracia A."/>
            <person name="Saranga D.J."/>
            <person name="Sato H."/>
            <person name="Schaeffer S.W."/>
            <person name="Schatz M.C."/>
            <person name="Schlenke T."/>
            <person name="Schwartz R."/>
            <person name="Segarra C."/>
            <person name="Singh R.S."/>
            <person name="Sirot L."/>
            <person name="Sirota M."/>
            <person name="Sisneros N.B."/>
            <person name="Smith C.D."/>
            <person name="Smith T.F."/>
            <person name="Spieth J."/>
            <person name="Stage D.E."/>
            <person name="Stark A."/>
            <person name="Stephan W."/>
            <person name="Strausberg R.L."/>
            <person name="Strempel S."/>
            <person name="Sturgill D."/>
            <person name="Sutton G."/>
            <person name="Sutton G.G."/>
            <person name="Tao W."/>
            <person name="Teichmann S."/>
            <person name="Tobari Y.N."/>
            <person name="Tomimura Y."/>
            <person name="Tsolas J.M."/>
            <person name="Valente V.L."/>
            <person name="Venter E."/>
            <person name="Venter J.C."/>
            <person name="Vicario S."/>
            <person name="Vieira F.G."/>
            <person name="Vilella A.J."/>
            <person name="Villasante A."/>
            <person name="Walenz B."/>
            <person name="Wang J."/>
            <person name="Wasserman M."/>
            <person name="Watts T."/>
            <person name="Wilson D."/>
            <person name="Wilson R.K."/>
            <person name="Wing R.A."/>
            <person name="Wolfner M.F."/>
            <person name="Wong A."/>
            <person name="Wong G.K."/>
            <person name="Wu C.I."/>
            <person name="Wu G."/>
            <person name="Yamamoto D."/>
            <person name="Yang H.P."/>
            <person name="Yang S.P."/>
            <person name="Yorke J.A."/>
            <person name="Yoshida K."/>
            <person name="Zdobnov E."/>
            <person name="Zhang P."/>
            <person name="Zhang Y."/>
            <person name="Zimin A.V."/>
            <person name="Baldwin J."/>
            <person name="Abdouelleil A."/>
            <person name="Abdulkadir J."/>
            <person name="Abebe A."/>
            <person name="Abera B."/>
            <person name="Abreu J."/>
            <person name="Acer S.C."/>
            <person name="Aftuck L."/>
            <person name="Alexander A."/>
            <person name="An P."/>
            <person name="Anderson E."/>
            <person name="Anderson S."/>
            <person name="Arachi H."/>
            <person name="Azer M."/>
            <person name="Bachantsang P."/>
            <person name="Barry A."/>
            <person name="Bayul T."/>
            <person name="Berlin A."/>
            <person name="Bessette D."/>
            <person name="Bloom T."/>
            <person name="Blye J."/>
            <person name="Boguslavskiy L."/>
            <person name="Bonnet C."/>
            <person name="Boukhgalter B."/>
            <person name="Bourzgui I."/>
            <person name="Brown A."/>
            <person name="Cahill P."/>
            <person name="Channer S."/>
            <person name="Cheshatsang Y."/>
            <person name="Chuda L."/>
            <person name="Citroen M."/>
            <person name="Collymore A."/>
            <person name="Cooke P."/>
            <person name="Costello M."/>
            <person name="D'Aco K."/>
            <person name="Daza R."/>
            <person name="De Haan G."/>
            <person name="DeGray S."/>
            <person name="DeMaso C."/>
            <person name="Dhargay N."/>
            <person name="Dooley K."/>
            <person name="Dooley E."/>
            <person name="Doricent M."/>
            <person name="Dorje P."/>
            <person name="Dorjee K."/>
            <person name="Dupes A."/>
            <person name="Elong R."/>
            <person name="Falk J."/>
            <person name="Farina A."/>
            <person name="Faro S."/>
            <person name="Ferguson D."/>
            <person name="Fisher S."/>
            <person name="Foley C.D."/>
            <person name="Franke A."/>
            <person name="Friedrich D."/>
            <person name="Gadbois L."/>
            <person name="Gearin G."/>
            <person name="Gearin C.R."/>
            <person name="Giannoukos G."/>
            <person name="Goode T."/>
            <person name="Graham J."/>
            <person name="Grandbois E."/>
            <person name="Grewal S."/>
            <person name="Gyaltsen K."/>
            <person name="Hafez N."/>
            <person name="Hagos B."/>
            <person name="Hall J."/>
            <person name="Henson C."/>
            <person name="Hollinger A."/>
            <person name="Honan T."/>
            <person name="Huard M.D."/>
            <person name="Hughes L."/>
            <person name="Hurhula B."/>
            <person name="Husby M.E."/>
            <person name="Kamat A."/>
            <person name="Kanga B."/>
            <person name="Kashin S."/>
            <person name="Khazanovich D."/>
            <person name="Kisner P."/>
            <person name="Lance K."/>
            <person name="Lara M."/>
            <person name="Lee W."/>
            <person name="Lennon N."/>
            <person name="Letendre F."/>
            <person name="LeVine R."/>
            <person name="Lipovsky A."/>
            <person name="Liu X."/>
            <person name="Liu J."/>
            <person name="Liu S."/>
            <person name="Lokyitsang T."/>
            <person name="Lokyitsang Y."/>
            <person name="Lubonja R."/>
            <person name="Lui A."/>
            <person name="MacDonald P."/>
            <person name="Magnisalis V."/>
            <person name="Maru K."/>
            <person name="Matthews C."/>
            <person name="McCusker W."/>
            <person name="McDonough S."/>
            <person name="Mehta T."/>
            <person name="Meldrim J."/>
            <person name="Meneus L."/>
            <person name="Mihai O."/>
            <person name="Mihalev A."/>
            <person name="Mihova T."/>
            <person name="Mittelman R."/>
            <person name="Mlenga V."/>
            <person name="Montmayeur A."/>
            <person name="Mulrain L."/>
            <person name="Navidi A."/>
            <person name="Naylor J."/>
            <person name="Negash T."/>
            <person name="Nguyen T."/>
            <person name="Nguyen N."/>
            <person name="Nicol R."/>
            <person name="Norbu C."/>
            <person name="Norbu N."/>
            <person name="Novod N."/>
            <person name="O'Neill B."/>
            <person name="Osman S."/>
            <person name="Markiewicz E."/>
            <person name="Oyono O.L."/>
            <person name="Patti C."/>
            <person name="Phunkhang P."/>
            <person name="Pierre F."/>
            <person name="Priest M."/>
            <person name="Raghuraman S."/>
            <person name="Rege F."/>
            <person name="Reyes R."/>
            <person name="Rise C."/>
            <person name="Rogov P."/>
            <person name="Ross K."/>
            <person name="Ryan E."/>
            <person name="Settipalli S."/>
            <person name="Shea T."/>
            <person name="Sherpa N."/>
            <person name="Shi L."/>
            <person name="Shih D."/>
            <person name="Sparrow T."/>
            <person name="Spaulding J."/>
            <person name="Stalker J."/>
            <person name="Stange-Thomann N."/>
            <person name="Stavropoulos S."/>
            <person name="Stone C."/>
            <person name="Strader C."/>
            <person name="Tesfaye S."/>
            <person name="Thomson T."/>
            <person name="Thoulutsang Y."/>
            <person name="Thoulutsang D."/>
            <person name="Topham K."/>
            <person name="Topping I."/>
            <person name="Tsamla T."/>
            <person name="Vassiliev H."/>
            <person name="Vo A."/>
            <person name="Wangchuk T."/>
            <person name="Wangdi T."/>
            <person name="Weiand M."/>
            <person name="Wilkinson J."/>
            <person name="Wilson A."/>
            <person name="Yadav S."/>
            <person name="Young G."/>
            <person name="Yu Q."/>
            <person name="Zembek L."/>
            <person name="Zhong D."/>
            <person name="Zimmer A."/>
            <person name="Zwirko Z."/>
            <person name="Jaffe D.B."/>
            <person name="Alvarez P."/>
            <person name="Brockman W."/>
            <person name="Butler J."/>
            <person name="Chin C."/>
            <person name="Gnerre S."/>
            <person name="Grabherr M."/>
            <person name="Kleber M."/>
            <person name="Mauceli E."/>
            <person name="MacCallum I."/>
        </authorList>
    </citation>
    <scope>NUCLEOTIDE SEQUENCE [LARGE SCALE GENOMIC DNA]</scope>
    <source>
        <strain evidence="6">Tucson 15010-1051.87</strain>
    </source>
</reference>
<keyword evidence="3" id="KW-1133">Transmembrane helix</keyword>
<evidence type="ECO:0000256" key="2">
    <source>
        <dbReference type="ARBA" id="ARBA00022737"/>
    </source>
</evidence>
<dbReference type="InterPro" id="IPR050333">
    <property type="entry name" value="SLRP"/>
</dbReference>
<dbReference type="InParanoid" id="B4M8Q2"/>
<dbReference type="PROSITE" id="PS51257">
    <property type="entry name" value="PROKAR_LIPOPROTEIN"/>
    <property type="match status" value="1"/>
</dbReference>
<sequence length="575" mass="65782">MCRGMLSKDSPPLPLLLLLPLLLACHVESLQLTNCNATQLSELNDVATLNALSLSNCSLQQQLKNAIFLRFNQLLSLELQHCQLNSLEDYALHGLSRLQRLSLAHNNLSVIKTWSEKPLSALTSLDISFNTLIQVAAKSLMHYPQLQQLNLSHNLIEHLEAECFHNLSHLKHLQLHNNRLQLIAASYFHGLHRLSSLSLQHNLLGQVEPAAFESNTHLRTLRLEQNHLRDLQFLKERGLARLVYLNLSRNSLEKLSAQEFSKNFELQHLDLSYNQLKEVNNESLIGLESLERLNISHNIVSHIDADSLQPLSALLQLDMSFNLLSSLPAELFHANSQLKDINFAHNQLQELHPALLHQLMHLKQLNLAQNQLEDASWLQHLAPALNRLALRVDLSSNRLQSLNLSSLLFFEHVQLADNRWNCSWLVRHMLRTPPASLNFARSWPMLSAWSVKELLNIQGVDCFDGQHNRSIVLLDVGTARLAMGSNCDCEEPKDELATLTPPLTWPKIRTDRFDSRSVIIWMLVAIALAFAGLRWGQRFMDRKERSRKLQKVNEHHPLNKVELEAQRLRSDRERS</sequence>
<dbReference type="InterPro" id="IPR003591">
    <property type="entry name" value="Leu-rich_rpt_typical-subtyp"/>
</dbReference>
<feature type="chain" id="PRO_5006457710" description="LRRCT domain-containing protein" evidence="4">
    <location>
        <begin position="30"/>
        <end position="575"/>
    </location>
</feature>
<dbReference type="SMART" id="SM00369">
    <property type="entry name" value="LRR_TYP"/>
    <property type="match status" value="12"/>
</dbReference>
<evidence type="ECO:0000313" key="6">
    <source>
        <dbReference type="Proteomes" id="UP000008792"/>
    </source>
</evidence>
<keyword evidence="4" id="KW-0732">Signal</keyword>
<dbReference type="InterPro" id="IPR001611">
    <property type="entry name" value="Leu-rich_rpt"/>
</dbReference>
<dbReference type="KEGG" id="dvi:6634085"/>
<evidence type="ECO:0008006" key="7">
    <source>
        <dbReference type="Google" id="ProtNLM"/>
    </source>
</evidence>
<dbReference type="Pfam" id="PF13855">
    <property type="entry name" value="LRR_8"/>
    <property type="match status" value="2"/>
</dbReference>
<dbReference type="GO" id="GO:0005615">
    <property type="term" value="C:extracellular space"/>
    <property type="evidence" value="ECO:0007669"/>
    <property type="project" value="TreeGrafter"/>
</dbReference>
<feature type="transmembrane region" description="Helical" evidence="3">
    <location>
        <begin position="518"/>
        <end position="536"/>
    </location>
</feature>
<dbReference type="AlphaFoldDB" id="B4M8Q2"/>
<gene>
    <name evidence="5" type="primary">Dvir\GJ18067</name>
    <name evidence="5" type="ORF">Dvir_GJ18067</name>
</gene>
<dbReference type="FunCoup" id="B4M8Q2">
    <property type="interactions" value="75"/>
</dbReference>
<evidence type="ECO:0000313" key="5">
    <source>
        <dbReference type="EMBL" id="EDW57578.2"/>
    </source>
</evidence>
<name>B4M8Q2_DROVI</name>
<keyword evidence="3" id="KW-0812">Transmembrane</keyword>
<accession>B4M8Q2</accession>
<dbReference type="HOGENOM" id="CLU_497209_0_0_1"/>
<dbReference type="STRING" id="7244.B4M8Q2"/>
<dbReference type="Proteomes" id="UP000008792">
    <property type="component" value="Unassembled WGS sequence"/>
</dbReference>
<dbReference type="OrthoDB" id="676979at2759"/>
<dbReference type="InterPro" id="IPR032675">
    <property type="entry name" value="LRR_dom_sf"/>
</dbReference>
<keyword evidence="1" id="KW-0433">Leucine-rich repeat</keyword>
<protein>
    <recommendedName>
        <fullName evidence="7">LRRCT domain-containing protein</fullName>
    </recommendedName>
</protein>
<dbReference type="PANTHER" id="PTHR45712:SF22">
    <property type="entry name" value="INSULIN-LIKE GROWTH FACTOR-BINDING PROTEIN COMPLEX ACID LABILE SUBUNIT"/>
    <property type="match status" value="1"/>
</dbReference>
<proteinExistence type="predicted"/>
<dbReference type="PROSITE" id="PS51450">
    <property type="entry name" value="LRR"/>
    <property type="match status" value="4"/>
</dbReference>
<keyword evidence="6" id="KW-1185">Reference proteome</keyword>
<keyword evidence="2" id="KW-0677">Repeat</keyword>